<dbReference type="Proteomes" id="UP000886595">
    <property type="component" value="Unassembled WGS sequence"/>
</dbReference>
<reference evidence="3 4" key="1">
    <citation type="submission" date="2020-02" db="EMBL/GenBank/DDBJ databases">
        <authorList>
            <person name="Ma Q."/>
            <person name="Huang Y."/>
            <person name="Song X."/>
            <person name="Pei D."/>
        </authorList>
    </citation>
    <scope>NUCLEOTIDE SEQUENCE [LARGE SCALE GENOMIC DNA]</scope>
    <source>
        <strain evidence="3">Sxm20200214</strain>
        <tissue evidence="3">Leaf</tissue>
    </source>
</reference>
<dbReference type="OrthoDB" id="1749511at2759"/>
<organism evidence="3 4">
    <name type="scientific">Brassica carinata</name>
    <name type="common">Ethiopian mustard</name>
    <name type="synonym">Abyssinian cabbage</name>
    <dbReference type="NCBI Taxonomy" id="52824"/>
    <lineage>
        <taxon>Eukaryota</taxon>
        <taxon>Viridiplantae</taxon>
        <taxon>Streptophyta</taxon>
        <taxon>Embryophyta</taxon>
        <taxon>Tracheophyta</taxon>
        <taxon>Spermatophyta</taxon>
        <taxon>Magnoliopsida</taxon>
        <taxon>eudicotyledons</taxon>
        <taxon>Gunneridae</taxon>
        <taxon>Pentapetalae</taxon>
        <taxon>rosids</taxon>
        <taxon>malvids</taxon>
        <taxon>Brassicales</taxon>
        <taxon>Brassicaceae</taxon>
        <taxon>Brassiceae</taxon>
        <taxon>Brassica</taxon>
    </lineage>
</organism>
<evidence type="ECO:0000313" key="3">
    <source>
        <dbReference type="EMBL" id="KAG2288910.1"/>
    </source>
</evidence>
<keyword evidence="1" id="KW-0175">Coiled coil</keyword>
<protein>
    <recommendedName>
        <fullName evidence="2">Retrotransposon gag domain-containing protein</fullName>
    </recommendedName>
</protein>
<dbReference type="InterPro" id="IPR005162">
    <property type="entry name" value="Retrotrans_gag_dom"/>
</dbReference>
<feature type="domain" description="Retrotransposon gag" evidence="2">
    <location>
        <begin position="186"/>
        <end position="274"/>
    </location>
</feature>
<dbReference type="Pfam" id="PF03732">
    <property type="entry name" value="Retrotrans_gag"/>
    <property type="match status" value="1"/>
</dbReference>
<feature type="coiled-coil region" evidence="1">
    <location>
        <begin position="236"/>
        <end position="263"/>
    </location>
</feature>
<dbReference type="AlphaFoldDB" id="A0A8X7RL88"/>
<comment type="caution">
    <text evidence="3">The sequence shown here is derived from an EMBL/GenBank/DDBJ whole genome shotgun (WGS) entry which is preliminary data.</text>
</comment>
<gene>
    <name evidence="3" type="ORF">Bca52824_048514</name>
</gene>
<dbReference type="PANTHER" id="PTHR33223">
    <property type="entry name" value="CCHC-TYPE DOMAIN-CONTAINING PROTEIN"/>
    <property type="match status" value="1"/>
</dbReference>
<name>A0A8X7RL88_BRACI</name>
<keyword evidence="4" id="KW-1185">Reference proteome</keyword>
<evidence type="ECO:0000256" key="1">
    <source>
        <dbReference type="SAM" id="Coils"/>
    </source>
</evidence>
<proteinExistence type="predicted"/>
<evidence type="ECO:0000313" key="4">
    <source>
        <dbReference type="Proteomes" id="UP000886595"/>
    </source>
</evidence>
<sequence>MVETRNRGDREKTTTADPLKSMDLQRIQDEMDLTKLNYDTLARNERSTKERVESMSMKVDSVEKNIEAIGVETTARFKALERRMTVITDLLTRFEESAVFPQRHGKEIASASETQIPQVPITISEPELPPTQIGYRGIHGTLANSDKMLRKIEIPVFSGPLPFDWISRVERFFRFGNYNEDEKLHLVSLSLEGPALQWFNGEIICDPFVNWEQFTQRLLDRFGGPIDNNPAARLFCLKQEGEVEDYVNEFEALRNQVTGIDEKNLIKVFFNGLKSKMKEVIRMKEPVSLTDHKLAVLKMQSTTFC</sequence>
<evidence type="ECO:0000259" key="2">
    <source>
        <dbReference type="Pfam" id="PF03732"/>
    </source>
</evidence>
<dbReference type="PANTHER" id="PTHR33223:SF6">
    <property type="entry name" value="CCHC-TYPE DOMAIN-CONTAINING PROTEIN"/>
    <property type="match status" value="1"/>
</dbReference>
<accession>A0A8X7RL88</accession>
<dbReference type="EMBL" id="JAAMPC010000010">
    <property type="protein sequence ID" value="KAG2288910.1"/>
    <property type="molecule type" value="Genomic_DNA"/>
</dbReference>